<evidence type="ECO:0000313" key="84">
    <source>
        <dbReference type="EMBL" id="HAJ9594452.1"/>
    </source>
</evidence>
<gene>
    <name evidence="24" type="ORF">A8L61_10740</name>
    <name evidence="25" type="ORF">A8L61_16955</name>
    <name evidence="39" type="ORF">AB917_12795</name>
    <name evidence="3" type="ORF">ABZ57_13380</name>
    <name evidence="4" type="ORF">ABZ57_15640</name>
    <name evidence="88" type="ORF">AJL21_01500</name>
    <name evidence="18" type="ORF">ART25_13730</name>
    <name evidence="19" type="ORF">ART25_16105</name>
    <name evidence="5" type="ORF">ARY78_15290</name>
    <name evidence="6" type="ORF">ARY78_16855</name>
    <name evidence="31" type="ORF">B1N52_14270</name>
    <name evidence="32" type="ORF">B1N52_15960</name>
    <name evidence="29" type="ORF">B1S26_14170</name>
    <name evidence="30" type="ORF">B1S26_16055</name>
    <name evidence="33" type="ORF">B5K54_03080</name>
    <name evidence="26" type="ORF">BB997_13750</name>
    <name evidence="59" type="ORF">BCZ19_11650</name>
    <name evidence="60" type="ORF">BCZ19_16055</name>
    <name evidence="27" type="ORF">BCZ21_13730</name>
    <name evidence="28" type="ORF">BCZ21_16895</name>
    <name evidence="36" type="ORF">CA369_10630</name>
    <name evidence="34" type="ORF">CAV64_14755</name>
    <name evidence="35" type="ORF">CAV64_15515</name>
    <name evidence="40" type="ORF">CW845_14295</name>
    <name evidence="41" type="ORF">CW845_15560</name>
    <name evidence="44" type="ORF">D4920_11700</name>
    <name evidence="45" type="ORF">D4920_16430</name>
    <name evidence="42" type="ORF">D4B11_05310</name>
    <name evidence="43" type="ORF">D4B11_16200</name>
    <name evidence="46" type="ORF">D5N24_11055</name>
    <name evidence="47" type="ORF">D5N24_16675</name>
    <name evidence="50" type="ORF">D7104_12420</name>
    <name evidence="51" type="ORF">D7104_16065</name>
    <name evidence="86" type="ORF">DCK61_14940</name>
    <name evidence="37" type="ORF">DCT16_14655</name>
    <name evidence="38" type="ORF">DCT16_15840</name>
    <name evidence="9" type="ORF">DQ70_13980</name>
    <name evidence="10" type="ORF">DQ70_15405</name>
    <name evidence="7" type="ORF">DU018_05410</name>
    <name evidence="8" type="ORF">DU018_15870</name>
    <name evidence="89" type="ORF">DYZ80_02801</name>
    <name evidence="22" type="ORF">E1W56_11540</name>
    <name evidence="23" type="ORF">E1W56_16285</name>
    <name evidence="48" type="ORF">E5F58_14700</name>
    <name evidence="49" type="ORF">E5F58_15425</name>
    <name evidence="16" type="ORF">EX365_13730</name>
    <name evidence="17" type="ORF">EX365_16105</name>
    <name evidence="14" type="ORF">EXZ73_08615</name>
    <name evidence="15" type="ORF">EXZ73_16280</name>
    <name evidence="61" type="ORF">F6436_10160</name>
    <name evidence="62" type="ORF">F6436_16275</name>
    <name evidence="63" type="ORF">F6515_03870</name>
    <name evidence="64" type="ORF">F6515_17155</name>
    <name evidence="52" type="ORF">FA835_04095</name>
    <name evidence="53" type="ORF">FA835_16160</name>
    <name evidence="56" type="ORF">FLQ97_13255</name>
    <name evidence="54" type="ORF">FLR03_11615</name>
    <name evidence="55" type="ORF">FLR03_16190</name>
    <name evidence="57" type="ORF">FNX40_14195</name>
    <name evidence="58" type="ORF">FNX40_16315</name>
    <name evidence="69" type="ORF">FV747_11950</name>
    <name evidence="70" type="ORF">FV747_15525</name>
    <name evidence="71" type="ORF">G3O21_002709</name>
    <name evidence="72" type="ORF">G3O21_003206</name>
    <name evidence="73" type="ORF">GHH22_13475</name>
    <name evidence="74" type="ORF">GHH22_16570</name>
    <name evidence="82" type="ORF">GI949_11895</name>
    <name evidence="83" type="ORF">GI949_15645</name>
    <name evidence="67" type="ORF">GJW51_13295</name>
    <name evidence="68" type="ORF">GJW51_15400</name>
    <name evidence="65" type="ORF">GQG13_14590</name>
    <name evidence="66" type="ORF">GQG13_15570</name>
    <name evidence="75" type="ORF">GYR60_11935</name>
    <name evidence="76" type="ORF">GYR60_15445</name>
    <name evidence="77" type="ORF">GYS09_11030</name>
    <name evidence="78" type="ORF">GYX23_13345</name>
    <name evidence="79" type="ORF">GYX23_15885</name>
    <name evidence="80" type="ORF">GYY14_12555</name>
    <name evidence="81" type="ORF">GYY14_15815</name>
    <name evidence="84" type="ORF">HQN34_002683</name>
    <name evidence="85" type="ORF">HQN34_003157</name>
    <name evidence="87" type="ORF">HZJ64_13690</name>
    <name evidence="11" type="ORF">KV70_11470</name>
    <name evidence="12" type="ORF">UI29_14445</name>
    <name evidence="13" type="ORF">UI29_16420</name>
    <name evidence="20" type="ORF">Y261_14205</name>
    <name evidence="21" type="ORF">Y261_15495</name>
</gene>
<evidence type="ECO:0000313" key="107">
    <source>
        <dbReference type="Proteomes" id="UP000398321"/>
    </source>
</evidence>
<evidence type="ECO:0000313" key="112">
    <source>
        <dbReference type="Proteomes" id="UP000460224"/>
    </source>
</evidence>
<evidence type="ECO:0000313" key="61">
    <source>
        <dbReference type="EMBL" id="ECY6544697.1"/>
    </source>
</evidence>
<dbReference type="EMBL" id="DAAJCS010000027">
    <property type="protein sequence ID" value="HAC0014454.1"/>
    <property type="molecule type" value="Genomic_DNA"/>
</dbReference>
<feature type="transmembrane region" description="Helical" evidence="1">
    <location>
        <begin position="7"/>
        <end position="28"/>
    </location>
</feature>
<evidence type="ECO:0000313" key="53">
    <source>
        <dbReference type="EMBL" id="EAK9318624.1"/>
    </source>
</evidence>
<dbReference type="Proteomes" id="UP000339309">
    <property type="component" value="Unassembled WGS sequence"/>
</dbReference>
<dbReference type="EMBL" id="AAAMZD010000008">
    <property type="protein sequence ID" value="EAD3793957.1"/>
    <property type="molecule type" value="Genomic_DNA"/>
</dbReference>
<evidence type="ECO:0000313" key="59">
    <source>
        <dbReference type="EMBL" id="ECX6925326.1"/>
    </source>
</evidence>
<evidence type="ECO:0000313" key="41">
    <source>
        <dbReference type="EMBL" id="EAG9388891.1"/>
    </source>
</evidence>
<evidence type="ECO:0000313" key="22">
    <source>
        <dbReference type="EMBL" id="EAE4942668.1"/>
    </source>
</evidence>
<evidence type="ECO:0000313" key="128">
    <source>
        <dbReference type="Proteomes" id="UP000548278"/>
    </source>
</evidence>
<evidence type="ECO:0000313" key="132">
    <source>
        <dbReference type="Proteomes" id="UP000841146"/>
    </source>
</evidence>
<dbReference type="EMBL" id="AALEDS010000043">
    <property type="protein sequence ID" value="ECY6545858.1"/>
    <property type="molecule type" value="Genomic_DNA"/>
</dbReference>
<reference evidence="87 126" key="10">
    <citation type="submission" date="2020-06" db="EMBL/GenBank/DDBJ databases">
        <title>Two Listeria outbreaks in Switzerland in 2018 and 2020.</title>
        <authorList>
            <person name="Stevens M.J.A."/>
            <person name="Bloemberg G."/>
            <person name="Nusch-Inderbinnen M."/>
            <person name="Stephan R."/>
        </authorList>
    </citation>
    <scope>NUCLEOTIDE SEQUENCE [LARGE SCALE GENOMIC DNA]</scope>
    <source>
        <strain evidence="87 126">N18-0707</strain>
    </source>
</reference>
<dbReference type="EMBL" id="AAAKQF010000008">
    <property type="protein sequence ID" value="EAC9040829.1"/>
    <property type="molecule type" value="Genomic_DNA"/>
</dbReference>
<feature type="domain" description="VanZ-like" evidence="2">
    <location>
        <begin position="69"/>
        <end position="211"/>
    </location>
</feature>
<evidence type="ECO:0000313" key="28">
    <source>
        <dbReference type="EMBL" id="EAG2088901.1"/>
    </source>
</evidence>
<dbReference type="EMBL" id="AAHZFN010000015">
    <property type="protein sequence ID" value="ECB9474324.1"/>
    <property type="molecule type" value="Genomic_DNA"/>
</dbReference>
<evidence type="ECO:0000313" key="69">
    <source>
        <dbReference type="EMBL" id="EDO0986705.1"/>
    </source>
</evidence>
<reference evidence="89 90" key="2">
    <citation type="journal article" date="2018" name="BMC Genomics">
        <title>Genes significantly associated with lineage II food isolates of Listeria monocytogenes.</title>
        <authorList>
            <person name="Pirone-Davies C."/>
            <person name="Chen Y."/>
            <person name="Pightling A."/>
            <person name="Ryan G."/>
            <person name="Wang Y."/>
            <person name="Yao K."/>
            <person name="Hoffmann M."/>
            <person name="Allard M.W."/>
        </authorList>
    </citation>
    <scope>NUCLEOTIDE SEQUENCE [LARGE SCALE GENOMIC DNA]</scope>
    <source>
        <strain evidence="89 90">PNUSAL000550</strain>
    </source>
</reference>
<dbReference type="Proteomes" id="UP000844415">
    <property type="component" value="Unassembled WGS sequence"/>
</dbReference>
<dbReference type="EMBL" id="AALAQH010000034">
    <property type="protein sequence ID" value="ECX6926153.1"/>
    <property type="molecule type" value="Genomic_DNA"/>
</dbReference>
<evidence type="ECO:0000313" key="32">
    <source>
        <dbReference type="EMBL" id="EAG2516624.1"/>
    </source>
</evidence>
<evidence type="ECO:0000313" key="51">
    <source>
        <dbReference type="EMBL" id="EAK8899200.1"/>
    </source>
</evidence>
<dbReference type="Proteomes" id="UP000566721">
    <property type="component" value="Unassembled WGS sequence"/>
</dbReference>
<evidence type="ECO:0000313" key="55">
    <source>
        <dbReference type="EMBL" id="ECB9475208.1"/>
    </source>
</evidence>
<dbReference type="EMBL" id="AAHZFN010000053">
    <property type="protein sequence ID" value="ECB9475208.1"/>
    <property type="molecule type" value="Genomic_DNA"/>
</dbReference>
<evidence type="ECO:0000313" key="64">
    <source>
        <dbReference type="EMBL" id="ECY9784694.1"/>
    </source>
</evidence>
<dbReference type="Proteomes" id="UP000525850">
    <property type="component" value="Unassembled WGS sequence"/>
</dbReference>
<feature type="transmembrane region" description="Helical" evidence="1">
    <location>
        <begin position="63"/>
        <end position="85"/>
    </location>
</feature>
<evidence type="ECO:0000313" key="5">
    <source>
        <dbReference type="EMBL" id="EAC5551781.1"/>
    </source>
</evidence>
<dbReference type="EMBL" id="AABCVX010000008">
    <property type="protein sequence ID" value="EAG6170618.1"/>
    <property type="molecule type" value="Genomic_DNA"/>
</dbReference>
<evidence type="ECO:0000313" key="76">
    <source>
        <dbReference type="EMBL" id="HAB8399901.1"/>
    </source>
</evidence>
<dbReference type="Proteomes" id="UP000331186">
    <property type="component" value="Unassembled WGS sequence"/>
</dbReference>
<evidence type="ECO:0000313" key="89">
    <source>
        <dbReference type="EMBL" id="RKA05001.1"/>
    </source>
</evidence>
<dbReference type="EMBL" id="AABEKY010000031">
    <property type="protein sequence ID" value="EAG9388891.1"/>
    <property type="molecule type" value="Genomic_DNA"/>
</dbReference>
<evidence type="ECO:0000313" key="33">
    <source>
        <dbReference type="EMBL" id="EAG2996275.1"/>
    </source>
</evidence>
<dbReference type="KEGG" id="lmok:CQ02_08815"/>
<evidence type="ECO:0000313" key="79">
    <source>
        <dbReference type="EMBL" id="HAC0014454.1"/>
    </source>
</evidence>
<comment type="caution">
    <text evidence="16">The sequence shown here is derived from an EMBL/GenBank/DDBJ whole genome shotgun (WGS) entry which is preliminary data.</text>
</comment>
<dbReference type="Proteomes" id="UP000528151">
    <property type="component" value="Unassembled WGS sequence"/>
</dbReference>
<dbReference type="EMBL" id="AABCVX010000020">
    <property type="protein sequence ID" value="EAG6170845.1"/>
    <property type="molecule type" value="Genomic_DNA"/>
</dbReference>
<reference evidence="91 95" key="6">
    <citation type="submission" date="2019-02" db="EMBL/GenBank/DDBJ databases">
        <authorList>
            <consortium name="GenomeTrakr: Next Generation Sequencing Network for Food Pathogen Tracability"/>
        </authorList>
    </citation>
    <scope>NUCLEOTIDE SEQUENCE [LARGE SCALE GENOMIC DNA]</scope>
    <source>
        <strain evidence="33 129">10B02965A-1</strain>
        <strain evidence="9 102">CFSAN008042</strain>
        <strain evidence="36 122">CFSAN063727</strain>
        <strain evidence="65 111">CFSAN102901</strain>
        <strain evidence="18 104">FDA00006494</strain>
        <strain evidence="5 101">FDA00007096</strain>
        <strain evidence="29">FDA00011243</strain>
        <strain evidence="7 91">FDA00013332</strain>
        <strain evidence="16 95">FDA00013853</strain>
        <strain evidence="54 109">FDA00014336</strain>
        <strain evidence="57 105">FDA00014370</strain>
        <strain evidence="56 107">FDA00014392</strain>
        <strain evidence="71">FDA00015054</strain>
        <strain evidence="34 125">FDA1005580-S054-001</strain>
        <strain evidence="116">FDA1090798-S029-001</strain>
        <strain evidence="117">FDA956581-098-004</strain>
        <strain evidence="31 120">FDA960927-006-004</strain>
        <strain evidence="37 130">FLAG-38921</strain>
        <strain evidence="59 110">FLAG-51482A</strain>
        <strain evidence="27 93">FLAG-54356</strain>
        <strain evidence="14 103">FSIS31901579</strain>
        <strain evidence="48 121">LS1344</strain>
        <strain evidence="67 113">OSF101448</strain>
        <strain evidence="12 96">VA-WGS-00405</strain>
    </source>
</reference>
<dbReference type="Proteomes" id="UP000398321">
    <property type="component" value="Unassembled WGS sequence"/>
</dbReference>
<evidence type="ECO:0000313" key="81">
    <source>
        <dbReference type="EMBL" id="HAC0276823.1"/>
    </source>
</evidence>
<evidence type="ECO:0000313" key="104">
    <source>
        <dbReference type="Proteomes" id="UP000379076"/>
    </source>
</evidence>
<dbReference type="EMBL" id="AAANYR010000008">
    <property type="protein sequence ID" value="EAD5787621.1"/>
    <property type="molecule type" value="Genomic_DNA"/>
</dbReference>
<dbReference type="EMBL" id="AABBYJ010000026">
    <property type="protein sequence ID" value="EAG4332650.1"/>
    <property type="molecule type" value="Genomic_DNA"/>
</dbReference>
<reference evidence="86 112" key="4">
    <citation type="submission" date="2018-04" db="EMBL/GenBank/DDBJ databases">
        <title>Genome Analysis of a Prevalent Clone of Listeria monocytogenes Sequence Type 87 in China.</title>
        <authorList>
            <person name="Wang Y."/>
        </authorList>
    </citation>
    <scope>NUCLEOTIDE SEQUENCE [LARGE SCALE GENOMIC DNA]</scope>
    <source>
        <strain evidence="86 112">ICDC_LM1523</strain>
    </source>
</reference>
<reference evidence="88 135" key="1">
    <citation type="submission" date="2016-09" db="EMBL/GenBank/DDBJ databases">
        <title>100K Listeria isolates.</title>
        <authorList>
            <person name="Chen P."/>
            <person name="Weimer B.C."/>
            <person name="Kong N."/>
            <person name="Huang B."/>
        </authorList>
    </citation>
    <scope>NUCLEOTIDE SEQUENCE [LARGE SCALE GENOMIC DNA]</scope>
    <source>
        <strain evidence="88 135">BCW_2383</strain>
    </source>
</reference>
<dbReference type="EMBL" id="DAAIJL010000010">
    <property type="protein sequence ID" value="HAB8557816.1"/>
    <property type="molecule type" value="Genomic_DNA"/>
</dbReference>
<evidence type="ECO:0000313" key="17">
    <source>
        <dbReference type="EMBL" id="EAD5788064.1"/>
    </source>
</evidence>
<dbReference type="EMBL" id="AACKDQ010000093">
    <property type="protein sequence ID" value="EAK9318624.1"/>
    <property type="molecule type" value="Genomic_DNA"/>
</dbReference>
<evidence type="ECO:0000313" key="85">
    <source>
        <dbReference type="EMBL" id="HAJ9594910.1"/>
    </source>
</evidence>
<evidence type="ECO:0000313" key="90">
    <source>
        <dbReference type="Proteomes" id="UP000272537"/>
    </source>
</evidence>
<evidence type="ECO:0000313" key="71">
    <source>
        <dbReference type="EMBL" id="EDP8515255.1"/>
    </source>
</evidence>
<dbReference type="KEGG" id="lmv:Y193_07085"/>
<evidence type="ECO:0000313" key="31">
    <source>
        <dbReference type="EMBL" id="EAG2516319.1"/>
    </source>
</evidence>
<dbReference type="EMBL" id="AABEKY010000010">
    <property type="protein sequence ID" value="EAG9388663.1"/>
    <property type="molecule type" value="Genomic_DNA"/>
</dbReference>
<accession>A0A0B8R8W4</accession>
<evidence type="ECO:0000313" key="42">
    <source>
        <dbReference type="EMBL" id="EAG9519179.1"/>
    </source>
</evidence>
<dbReference type="Proteomes" id="UP000546397">
    <property type="component" value="Unassembled WGS sequence"/>
</dbReference>
<evidence type="ECO:0000313" key="115">
    <source>
        <dbReference type="Proteomes" id="UP000478682"/>
    </source>
</evidence>
<evidence type="ECO:0000313" key="82">
    <source>
        <dbReference type="EMBL" id="HAC1755669.1"/>
    </source>
</evidence>
<evidence type="ECO:0000313" key="127">
    <source>
        <dbReference type="Proteomes" id="UP000546397"/>
    </source>
</evidence>
<dbReference type="EMBL" id="AABFVG010000048">
    <property type="protein sequence ID" value="EAH2283655.1"/>
    <property type="molecule type" value="Genomic_DNA"/>
</dbReference>
<evidence type="ECO:0000256" key="1">
    <source>
        <dbReference type="SAM" id="Phobius"/>
    </source>
</evidence>
<dbReference type="EMBL" id="AAAJWF010000031">
    <property type="protein sequence ID" value="EAC7482053.1"/>
    <property type="molecule type" value="Genomic_DNA"/>
</dbReference>
<evidence type="ECO:0000313" key="67">
    <source>
        <dbReference type="EMBL" id="EDN9837639.1"/>
    </source>
</evidence>
<evidence type="ECO:0000313" key="129">
    <source>
        <dbReference type="Proteomes" id="UP000549379"/>
    </source>
</evidence>
<evidence type="ECO:0000313" key="37">
    <source>
        <dbReference type="EMBL" id="EAG6170618.1"/>
    </source>
</evidence>
<dbReference type="Proteomes" id="UP000358545">
    <property type="component" value="Unassembled WGS sequence"/>
</dbReference>
<evidence type="ECO:0000313" key="73">
    <source>
        <dbReference type="EMBL" id="HAA8054150.1"/>
    </source>
</evidence>
<dbReference type="EMBL" id="AANCRK010000008">
    <property type="protein sequence ID" value="EDN7716347.1"/>
    <property type="molecule type" value="Genomic_DNA"/>
</dbReference>
<dbReference type="EMBL" id="AALGDA010000204">
    <property type="protein sequence ID" value="ECY9784694.1"/>
    <property type="molecule type" value="Genomic_DNA"/>
</dbReference>
<dbReference type="EMBL" id="AABATR010000009">
    <property type="protein sequence ID" value="EAG1894663.1"/>
    <property type="molecule type" value="Genomic_DNA"/>
</dbReference>
<dbReference type="EMBL" id="AAANYN010000074">
    <property type="protein sequence ID" value="EAD5775816.1"/>
    <property type="molecule type" value="Genomic_DNA"/>
</dbReference>
<dbReference type="EMBL" id="AAANYR010000023">
    <property type="protein sequence ID" value="EAD5788064.1"/>
    <property type="molecule type" value="Genomic_DNA"/>
</dbReference>
<dbReference type="EMBL" id="AABAGT010000015">
    <property type="protein sequence ID" value="EAG0867752.1"/>
    <property type="molecule type" value="Genomic_DNA"/>
</dbReference>
<evidence type="ECO:0000313" key="101">
    <source>
        <dbReference type="Proteomes" id="UP000365297"/>
    </source>
</evidence>
<dbReference type="EMBL" id="AAAIKW010000031">
    <property type="protein sequence ID" value="EAC4553910.1"/>
    <property type="molecule type" value="Genomic_DNA"/>
</dbReference>
<evidence type="ECO:0000313" key="26">
    <source>
        <dbReference type="EMBL" id="EAG1894663.1"/>
    </source>
</evidence>
<evidence type="ECO:0000313" key="65">
    <source>
        <dbReference type="EMBL" id="EDN7716347.1"/>
    </source>
</evidence>
<evidence type="ECO:0000313" key="16">
    <source>
        <dbReference type="EMBL" id="EAD5787621.1"/>
    </source>
</evidence>
<evidence type="ECO:0000313" key="19">
    <source>
        <dbReference type="EMBL" id="EAE1340432.1"/>
    </source>
</evidence>
<evidence type="ECO:0000313" key="98">
    <source>
        <dbReference type="Proteomes" id="UP000354255"/>
    </source>
</evidence>
<dbReference type="Proteomes" id="UP000410967">
    <property type="component" value="Unassembled WGS sequence"/>
</dbReference>
<dbReference type="Proteomes" id="UP000376505">
    <property type="component" value="Unassembled WGS sequence"/>
</dbReference>
<dbReference type="EMBL" id="DABJAN010000014">
    <property type="protein sequence ID" value="HAJ9594910.1"/>
    <property type="molecule type" value="Genomic_DNA"/>
</dbReference>
<evidence type="ECO:0000313" key="8">
    <source>
        <dbReference type="EMBL" id="EAC6549821.1"/>
    </source>
</evidence>
<dbReference type="Proteomes" id="UP000540117">
    <property type="component" value="Unassembled WGS sequence"/>
</dbReference>
<dbReference type="Proteomes" id="UP000350032">
    <property type="component" value="Unassembled WGS sequence"/>
</dbReference>
<evidence type="ECO:0000313" key="13">
    <source>
        <dbReference type="EMBL" id="EAD3794327.1"/>
    </source>
</evidence>
<evidence type="ECO:0000313" key="86">
    <source>
        <dbReference type="EMBL" id="KAA9446806.1"/>
    </source>
</evidence>
<dbReference type="Proteomes" id="UP000489121">
    <property type="component" value="Unassembled WGS sequence"/>
</dbReference>
<evidence type="ECO:0000313" key="48">
    <source>
        <dbReference type="EMBL" id="EAH4243238.1"/>
    </source>
</evidence>
<dbReference type="Proteomes" id="UP000365297">
    <property type="component" value="Unassembled WGS sequence"/>
</dbReference>
<dbReference type="Proteomes" id="UP000533021">
    <property type="component" value="Unassembled WGS sequence"/>
</dbReference>
<dbReference type="EMBL" id="DAAJFY010000010">
    <property type="protein sequence ID" value="HAC0276194.1"/>
    <property type="molecule type" value="Genomic_DNA"/>
</dbReference>
<dbReference type="EMBL" id="AAAJWF010000010">
    <property type="protein sequence ID" value="EAC7481796.1"/>
    <property type="molecule type" value="Genomic_DNA"/>
</dbReference>
<dbReference type="EMBL" id="AAAMZD010000030">
    <property type="protein sequence ID" value="EAD3794327.1"/>
    <property type="molecule type" value="Genomic_DNA"/>
</dbReference>
<dbReference type="EMBL" id="AALEDS010000009">
    <property type="protein sequence ID" value="ECY6544697.1"/>
    <property type="molecule type" value="Genomic_DNA"/>
</dbReference>
<evidence type="ECO:0000313" key="117">
    <source>
        <dbReference type="Proteomes" id="UP000481141"/>
    </source>
</evidence>
<dbReference type="Proteomes" id="UP000843503">
    <property type="component" value="Unassembled WGS sequence"/>
</dbReference>
<dbReference type="Proteomes" id="UP000364988">
    <property type="component" value="Unassembled WGS sequence"/>
</dbReference>
<reference evidence="131 132" key="3">
    <citation type="journal article" date="2018" name="Genome Biol.">
        <title>SKESA: strategic k-mer extension for scrupulous assemblies.</title>
        <authorList>
            <person name="Souvorov A."/>
            <person name="Agarwala R."/>
            <person name="Lipman D.J."/>
        </authorList>
    </citation>
    <scope>NUCLEOTIDE SEQUENCE [LARGE SCALE GENOMIC DNA]</scope>
    <source>
        <strain evidence="73">09CEB371LM</strain>
        <strain evidence="84">2017-325981-023-01</strain>
        <strain evidence="77 134">CFIAFB20100120</strain>
        <strain evidence="75 131">CFIAFB20130012</strain>
        <strain evidence="80">CFIAFB20170037</strain>
        <strain evidence="78 132">CFIAFB20170045</strain>
        <strain evidence="82 133">DMG1500109</strain>
    </source>
</reference>
<dbReference type="EMBL" id="QXLS01000008">
    <property type="protein sequence ID" value="RKA05001.1"/>
    <property type="molecule type" value="Genomic_DNA"/>
</dbReference>
<evidence type="ECO:0000313" key="134">
    <source>
        <dbReference type="Proteomes" id="UP000844415"/>
    </source>
</evidence>
<dbReference type="Proteomes" id="UP000389283">
    <property type="component" value="Unassembled WGS sequence"/>
</dbReference>
<evidence type="ECO:0000313" key="18">
    <source>
        <dbReference type="EMBL" id="EAE1339974.1"/>
    </source>
</evidence>
<feature type="transmembrane region" description="Helical" evidence="1">
    <location>
        <begin position="126"/>
        <end position="144"/>
    </location>
</feature>
<dbReference type="Proteomes" id="UP000840039">
    <property type="component" value="Unassembled WGS sequence"/>
</dbReference>
<evidence type="ECO:0000313" key="124">
    <source>
        <dbReference type="Proteomes" id="UP000533021"/>
    </source>
</evidence>
<dbReference type="EMBL" id="AAHZFY010000037">
    <property type="protein sequence ID" value="ECB9514684.1"/>
    <property type="molecule type" value="Genomic_DNA"/>
</dbReference>
<evidence type="ECO:0000313" key="77">
    <source>
        <dbReference type="EMBL" id="HAB8557816.1"/>
    </source>
</evidence>
<evidence type="ECO:0000313" key="97">
    <source>
        <dbReference type="Proteomes" id="UP000350032"/>
    </source>
</evidence>
<evidence type="ECO:0000313" key="131">
    <source>
        <dbReference type="Proteomes" id="UP000840197"/>
    </source>
</evidence>
<evidence type="ECO:0000313" key="91">
    <source>
        <dbReference type="Proteomes" id="UP000331186"/>
    </source>
</evidence>
<evidence type="ECO:0000313" key="119">
    <source>
        <dbReference type="Proteomes" id="UP000522199"/>
    </source>
</evidence>
<evidence type="ECO:0000313" key="56">
    <source>
        <dbReference type="EMBL" id="ECB9514684.1"/>
    </source>
</evidence>
<dbReference type="EMBL" id="DAAIHR010000041">
    <property type="protein sequence ID" value="HAB8399901.1"/>
    <property type="molecule type" value="Genomic_DNA"/>
</dbReference>
<evidence type="ECO:0000259" key="2">
    <source>
        <dbReference type="Pfam" id="PF04892"/>
    </source>
</evidence>
<evidence type="ECO:0000313" key="23">
    <source>
        <dbReference type="EMBL" id="EAE4943597.1"/>
    </source>
</evidence>
<evidence type="ECO:0000313" key="24">
    <source>
        <dbReference type="EMBL" id="EAG0867752.1"/>
    </source>
</evidence>
<evidence type="ECO:0000313" key="109">
    <source>
        <dbReference type="Proteomes" id="UP000423131"/>
    </source>
</evidence>
<dbReference type="EMBL" id="AABBYJ010000010">
    <property type="protein sequence ID" value="EAG4332506.1"/>
    <property type="molecule type" value="Genomic_DNA"/>
</dbReference>
<dbReference type="InterPro" id="IPR006976">
    <property type="entry name" value="VanZ-like"/>
</dbReference>
<protein>
    <submittedName>
        <fullName evidence="88">Antibiotic resistance protein VanZ</fullName>
    </submittedName>
    <submittedName>
        <fullName evidence="16">VanZ family protein</fullName>
    </submittedName>
</protein>
<evidence type="ECO:0000313" key="12">
    <source>
        <dbReference type="EMBL" id="EAD3793957.1"/>
    </source>
</evidence>
<dbReference type="EMBL" id="AAAQQZ010000008">
    <property type="protein sequence ID" value="EAE1339974.1"/>
    <property type="molecule type" value="Genomic_DNA"/>
</dbReference>
<dbReference type="EMBL" id="DAAJZA010000008">
    <property type="protein sequence ID" value="HAC1755669.1"/>
    <property type="molecule type" value="Genomic_DNA"/>
</dbReference>
<reference evidence="84" key="9">
    <citation type="submission" date="2020-05" db="EMBL/GenBank/DDBJ databases">
        <authorList>
            <consortium name="NCBI Pathogen Detection Project"/>
        </authorList>
    </citation>
    <scope>NUCLEOTIDE SEQUENCE</scope>
    <source>
        <strain evidence="73">09CEB371LM</strain>
        <strain evidence="84">2017-325981-023-01</strain>
        <strain evidence="77">CFIAFB20100120</strain>
        <strain evidence="75">CFIAFB20130012</strain>
        <strain evidence="80">CFIAFB20170037</strain>
        <strain evidence="78">CFIAFB20170045</strain>
        <strain evidence="82">DMG1500109</strain>
    </source>
</reference>
<dbReference type="EMBL" id="AAAIXK010000010">
    <property type="protein sequence ID" value="EAC5551781.1"/>
    <property type="molecule type" value="Genomic_DNA"/>
</dbReference>
<dbReference type="EMBL" id="AABBHO010000006">
    <property type="protein sequence ID" value="EAG2996275.1"/>
    <property type="molecule type" value="Genomic_DNA"/>
</dbReference>
<evidence type="ECO:0000313" key="27">
    <source>
        <dbReference type="EMBL" id="EAG2088327.1"/>
    </source>
</evidence>
<dbReference type="EMBL" id="AABAWE010000029">
    <property type="protein sequence ID" value="EAG2088901.1"/>
    <property type="molecule type" value="Genomic_DNA"/>
</dbReference>
<dbReference type="Proteomes" id="UP000467536">
    <property type="component" value="Unassembled WGS sequence"/>
</dbReference>
<evidence type="ECO:0000313" key="108">
    <source>
        <dbReference type="Proteomes" id="UP000410967"/>
    </source>
</evidence>
<evidence type="ECO:0000313" key="120">
    <source>
        <dbReference type="Proteomes" id="UP000525850"/>
    </source>
</evidence>
<dbReference type="EMBL" id="AABAWE010000008">
    <property type="protein sequence ID" value="EAG2088327.1"/>
    <property type="molecule type" value="Genomic_DNA"/>
</dbReference>
<evidence type="ECO:0000313" key="113">
    <source>
        <dbReference type="Proteomes" id="UP000467347"/>
    </source>
</evidence>
<reference evidence="61 100" key="8">
    <citation type="submission" date="2019-09" db="EMBL/GenBank/DDBJ databases">
        <authorList>
            <consortium name="GenomeTrakr network: Whole genome sequencing for foodborne pathogen traceback"/>
        </authorList>
    </citation>
    <scope>NUCLEOTIDE SEQUENCE [LARGE SCALE GENOMIC DNA]</scope>
    <source>
        <strain evidence="39 128">CFSAN004300</strain>
        <strain evidence="40 119">CFSAN072474</strain>
        <strain evidence="61 100">FLAG-55987</strain>
        <strain evidence="52 108">PHLUSALM00088</strain>
    </source>
</reference>
<evidence type="ECO:0000313" key="15">
    <source>
        <dbReference type="EMBL" id="EAD5775816.1"/>
    </source>
</evidence>
<evidence type="ECO:0000313" key="126">
    <source>
        <dbReference type="Proteomes" id="UP000544530"/>
    </source>
</evidence>
<evidence type="ECO:0000313" key="3">
    <source>
        <dbReference type="EMBL" id="EAC4553482.1"/>
    </source>
</evidence>
<evidence type="ECO:0000313" key="70">
    <source>
        <dbReference type="EMBL" id="EDO0987393.1"/>
    </source>
</evidence>
<dbReference type="Proteomes" id="UP000393182">
    <property type="component" value="Unassembled WGS sequence"/>
</dbReference>
<evidence type="ECO:0000313" key="106">
    <source>
        <dbReference type="Proteomes" id="UP000393182"/>
    </source>
</evidence>
<dbReference type="Proteomes" id="UP000368512">
    <property type="component" value="Unassembled WGS sequence"/>
</dbReference>
<dbReference type="EMBL" id="DAAJZA010000024">
    <property type="protein sequence ID" value="HAC1756404.1"/>
    <property type="molecule type" value="Genomic_DNA"/>
</dbReference>
<dbReference type="EMBL" id="AABAYG010000007">
    <property type="protein sequence ID" value="EAG2246553.1"/>
    <property type="molecule type" value="Genomic_DNA"/>
</dbReference>
<evidence type="ECO:0000313" key="99">
    <source>
        <dbReference type="Proteomes" id="UP000358545"/>
    </source>
</evidence>
<dbReference type="EMBL" id="AAAREG010000018">
    <property type="protein sequence ID" value="EAE2355489.1"/>
    <property type="molecule type" value="Genomic_DNA"/>
</dbReference>
<dbReference type="EMBL" id="DAAJFY010000033">
    <property type="protein sequence ID" value="HAC0276823.1"/>
    <property type="molecule type" value="Genomic_DNA"/>
</dbReference>
<evidence type="ECO:0000313" key="47">
    <source>
        <dbReference type="EMBL" id="EAH3296019.1"/>
    </source>
</evidence>
<dbReference type="Proteomes" id="UP000843775">
    <property type="component" value="Unassembled WGS sequence"/>
</dbReference>
<dbReference type="Proteomes" id="UP000522199">
    <property type="component" value="Unassembled WGS sequence"/>
</dbReference>
<dbReference type="EMBL" id="AABEMN010000081">
    <property type="protein sequence ID" value="EAG9521298.1"/>
    <property type="molecule type" value="Genomic_DNA"/>
</dbReference>
<dbReference type="PANTHER" id="PTHR36834">
    <property type="entry name" value="MEMBRANE PROTEIN-RELATED"/>
    <property type="match status" value="1"/>
</dbReference>
<evidence type="ECO:0000313" key="96">
    <source>
        <dbReference type="Proteomes" id="UP000345329"/>
    </source>
</evidence>
<evidence type="ECO:0000313" key="93">
    <source>
        <dbReference type="Proteomes" id="UP000337746"/>
    </source>
</evidence>
<evidence type="ECO:0000313" key="103">
    <source>
        <dbReference type="Proteomes" id="UP000376505"/>
    </source>
</evidence>
<evidence type="ECO:0000313" key="62">
    <source>
        <dbReference type="EMBL" id="ECY6545858.1"/>
    </source>
</evidence>
<dbReference type="EMBL" id="AAANYN010000011">
    <property type="protein sequence ID" value="EAD5774348.1"/>
    <property type="molecule type" value="Genomic_DNA"/>
</dbReference>
<evidence type="ECO:0000313" key="105">
    <source>
        <dbReference type="Proteomes" id="UP000389283"/>
    </source>
</evidence>
<dbReference type="OMA" id="WLDFIWF"/>
<dbReference type="EMBL" id="AABFVG010000008">
    <property type="protein sequence ID" value="EAH2282738.1"/>
    <property type="molecule type" value="Genomic_DNA"/>
</dbReference>
<evidence type="ECO:0000313" key="95">
    <source>
        <dbReference type="Proteomes" id="UP000344343"/>
    </source>
</evidence>
<evidence type="ECO:0000313" key="20">
    <source>
        <dbReference type="EMBL" id="EAE2355489.1"/>
    </source>
</evidence>
<dbReference type="EMBL" id="AANDSR010000010">
    <property type="protein sequence ID" value="EDN9837639.1"/>
    <property type="molecule type" value="Genomic_DNA"/>
</dbReference>
<dbReference type="AlphaFoldDB" id="A0A0B8R8W4"/>
<evidence type="ECO:0000313" key="121">
    <source>
        <dbReference type="Proteomes" id="UP000527632"/>
    </source>
</evidence>
<feature type="transmembrane region" description="Helical" evidence="1">
    <location>
        <begin position="34"/>
        <end position="51"/>
    </location>
</feature>
<dbReference type="Pfam" id="PF04892">
    <property type="entry name" value="VanZ"/>
    <property type="match status" value="1"/>
</dbReference>
<dbReference type="EMBL" id="AAIAJJ010000039">
    <property type="protein sequence ID" value="ECC1558350.1"/>
    <property type="molecule type" value="Genomic_DNA"/>
</dbReference>
<dbReference type="Proteomes" id="UP000336166">
    <property type="component" value="Unassembled WGS sequence"/>
</dbReference>
<dbReference type="Proteomes" id="UP000548278">
    <property type="component" value="Unassembled WGS sequence"/>
</dbReference>
<dbReference type="Proteomes" id="UP000423131">
    <property type="component" value="Unassembled WGS sequence"/>
</dbReference>
<evidence type="ECO:0000313" key="57">
    <source>
        <dbReference type="EMBL" id="ECC1557956.1"/>
    </source>
</evidence>
<keyword evidence="1" id="KW-0472">Membrane</keyword>
<dbReference type="EMBL" id="AABGUK010000007">
    <property type="protein sequence ID" value="EAH4243238.1"/>
    <property type="molecule type" value="Genomic_DNA"/>
</dbReference>
<dbReference type="EMBL" id="QDAY01000007">
    <property type="protein sequence ID" value="KAA9446806.1"/>
    <property type="molecule type" value="Genomic_DNA"/>
</dbReference>
<dbReference type="EMBL" id="AAAQQZ010000019">
    <property type="protein sequence ID" value="EAE1340432.1"/>
    <property type="molecule type" value="Genomic_DNA"/>
</dbReference>
<evidence type="ECO:0000313" key="11">
    <source>
        <dbReference type="EMBL" id="EAC9040829.1"/>
    </source>
</evidence>
<dbReference type="EMBL" id="AACKDQ010000007">
    <property type="protein sequence ID" value="EAK9316285.1"/>
    <property type="molecule type" value="Genomic_DNA"/>
</dbReference>
<dbReference type="Proteomes" id="UP000467347">
    <property type="component" value="Unassembled WGS sequence"/>
</dbReference>
<evidence type="ECO:0000313" key="58">
    <source>
        <dbReference type="EMBL" id="ECC1558350.1"/>
    </source>
</evidence>
<dbReference type="Proteomes" id="UP000478682">
    <property type="component" value="Unassembled WGS sequence"/>
</dbReference>
<dbReference type="EMBL" id="AACJYH010000031">
    <property type="protein sequence ID" value="EAK8899200.1"/>
    <property type="molecule type" value="Genomic_DNA"/>
</dbReference>
<dbReference type="EMBL" id="AABDGJ010000011">
    <property type="protein sequence ID" value="EAG6991466.1"/>
    <property type="molecule type" value="Genomic_DNA"/>
</dbReference>
<dbReference type="EMBL" id="AABBAW010000027">
    <property type="protein sequence ID" value="EAG2516624.1"/>
    <property type="molecule type" value="Genomic_DNA"/>
</dbReference>
<evidence type="ECO:0000313" key="34">
    <source>
        <dbReference type="EMBL" id="EAG4332506.1"/>
    </source>
</evidence>
<reference evidence="22 106" key="7">
    <citation type="submission" date="2019-03" db="EMBL/GenBank/DDBJ databases">
        <authorList>
            <person name="Ashton P.M."/>
            <person name="Dallman T."/>
            <person name="Nair S."/>
            <person name="De Pinna E."/>
            <person name="Peters T."/>
            <person name="Grant K."/>
        </authorList>
    </citation>
    <scope>NUCLEOTIDE SEQUENCE [LARGE SCALE GENOMIC DNA]</scope>
    <source>
        <strain evidence="44 124">282333</strain>
        <strain evidence="46 123">282352</strain>
        <strain evidence="42 127">289003</strain>
        <strain evidence="69 114">788324</strain>
        <strain evidence="22">RL15000286</strain>
    </source>
</reference>
<dbReference type="Proteomes" id="UP000841146">
    <property type="component" value="Unassembled WGS sequence"/>
</dbReference>
<dbReference type="EMBL" id="AANEHK010000011">
    <property type="protein sequence ID" value="EDO0986705.1"/>
    <property type="molecule type" value="Genomic_DNA"/>
</dbReference>
<evidence type="ECO:0000313" key="38">
    <source>
        <dbReference type="EMBL" id="EAG6170845.1"/>
    </source>
</evidence>
<evidence type="ECO:0000313" key="44">
    <source>
        <dbReference type="EMBL" id="EAH2282738.1"/>
    </source>
</evidence>
<evidence type="ECO:0000313" key="68">
    <source>
        <dbReference type="EMBL" id="EDN9838043.1"/>
    </source>
</evidence>
<dbReference type="EMBL" id="AABEMN010000006">
    <property type="protein sequence ID" value="EAG9519179.1"/>
    <property type="molecule type" value="Genomic_DNA"/>
</dbReference>
<evidence type="ECO:0000313" key="45">
    <source>
        <dbReference type="EMBL" id="EAH2283655.1"/>
    </source>
</evidence>
<keyword evidence="1" id="KW-1133">Transmembrane helix</keyword>
<evidence type="ECO:0000313" key="30">
    <source>
        <dbReference type="EMBL" id="EAG2246901.1"/>
    </source>
</evidence>
<dbReference type="EMBL" id="AAAIXK010000021">
    <property type="protein sequence ID" value="EAC5552079.1"/>
    <property type="molecule type" value="Genomic_DNA"/>
</dbReference>
<dbReference type="EMBL" id="DAAEEB010000030">
    <property type="protein sequence ID" value="HAA8054748.1"/>
    <property type="molecule type" value="Genomic_DNA"/>
</dbReference>
<dbReference type="EMBL" id="AANEHK010000042">
    <property type="protein sequence ID" value="EDO0987393.1"/>
    <property type="molecule type" value="Genomic_DNA"/>
</dbReference>
<evidence type="ECO:0000313" key="122">
    <source>
        <dbReference type="Proteomes" id="UP000528151"/>
    </source>
</evidence>
<dbReference type="InterPro" id="IPR053150">
    <property type="entry name" value="Teicoplanin_resist-assoc"/>
</dbReference>
<evidence type="ECO:0000313" key="50">
    <source>
        <dbReference type="EMBL" id="EAK8898499.1"/>
    </source>
</evidence>
<dbReference type="EMBL" id="AACJYH010000010">
    <property type="protein sequence ID" value="EAK8898499.1"/>
    <property type="molecule type" value="Genomic_DNA"/>
</dbReference>
<dbReference type="EMBL" id="AANDSR010000032">
    <property type="protein sequence ID" value="EDN9838043.1"/>
    <property type="molecule type" value="Genomic_DNA"/>
</dbReference>
<dbReference type="Proteomes" id="UP000345329">
    <property type="component" value="Unassembled WGS sequence"/>
</dbReference>
<dbReference type="EMBL" id="AAIAJJ010000008">
    <property type="protein sequence ID" value="ECC1557956.1"/>
    <property type="molecule type" value="Genomic_DNA"/>
</dbReference>
<evidence type="ECO:0000313" key="63">
    <source>
        <dbReference type="EMBL" id="ECY9782121.1"/>
    </source>
</evidence>
<dbReference type="Proteomes" id="UP000478704">
    <property type="component" value="Unassembled WGS sequence"/>
</dbReference>
<dbReference type="Proteomes" id="UP000379076">
    <property type="component" value="Unassembled WGS sequence"/>
</dbReference>
<keyword evidence="1" id="KW-0812">Transmembrane</keyword>
<dbReference type="Proteomes" id="UP000549379">
    <property type="component" value="Unassembled WGS sequence"/>
</dbReference>
<dbReference type="EMBL" id="DAAIHR010000012">
    <property type="protein sequence ID" value="HAB8399228.1"/>
    <property type="molecule type" value="Genomic_DNA"/>
</dbReference>
<dbReference type="EMBL" id="AAASLB010000007">
    <property type="protein sequence ID" value="EAE4942668.1"/>
    <property type="molecule type" value="Genomic_DNA"/>
</dbReference>
<evidence type="ECO:0000313" key="52">
    <source>
        <dbReference type="EMBL" id="EAK9316285.1"/>
    </source>
</evidence>
<dbReference type="EMBL" id="AALAQH010000007">
    <property type="protein sequence ID" value="ECX6925326.1"/>
    <property type="molecule type" value="Genomic_DNA"/>
</dbReference>
<dbReference type="EMBL" id="AABAYG010000015">
    <property type="protein sequence ID" value="EAG2246901.1"/>
    <property type="molecule type" value="Genomic_DNA"/>
</dbReference>
<evidence type="ECO:0000313" key="21">
    <source>
        <dbReference type="EMBL" id="EAE2355726.1"/>
    </source>
</evidence>
<proteinExistence type="predicted"/>
<dbReference type="EMBL" id="JACAVN010000013">
    <property type="protein sequence ID" value="NYA02886.1"/>
    <property type="molecule type" value="Genomic_DNA"/>
</dbReference>
<dbReference type="EMBL" id="AANPAU010000039">
    <property type="protein sequence ID" value="EDP8515727.1"/>
    <property type="molecule type" value="Genomic_DNA"/>
</dbReference>
<dbReference type="EMBL" id="AABBZO010000012">
    <property type="protein sequence ID" value="EAG4462744.1"/>
    <property type="molecule type" value="Genomic_DNA"/>
</dbReference>
<dbReference type="Proteomes" id="UP000852906">
    <property type="component" value="Unassembled WGS sequence"/>
</dbReference>
<dbReference type="EMBL" id="AABGHY010000008">
    <property type="protein sequence ID" value="EAH3294937.1"/>
    <property type="molecule type" value="Genomic_DNA"/>
</dbReference>
<evidence type="ECO:0000313" key="39">
    <source>
        <dbReference type="EMBL" id="EAG6991466.1"/>
    </source>
</evidence>
<evidence type="ECO:0000313" key="110">
    <source>
        <dbReference type="Proteomes" id="UP000427828"/>
    </source>
</evidence>
<dbReference type="EMBL" id="DAAJCS010000011">
    <property type="protein sequence ID" value="HAC0013973.1"/>
    <property type="molecule type" value="Genomic_DNA"/>
</dbReference>
<dbReference type="EMBL" id="AANPAU010000011">
    <property type="protein sequence ID" value="EDP8515255.1"/>
    <property type="molecule type" value="Genomic_DNA"/>
</dbReference>
<dbReference type="EMBL" id="AAAIKW010000011">
    <property type="protein sequence ID" value="EAC4553482.1"/>
    <property type="molecule type" value="Genomic_DNA"/>
</dbReference>
<dbReference type="EMBL" id="AABAGT010000068">
    <property type="protein sequence ID" value="EAG0868944.1"/>
    <property type="molecule type" value="Genomic_DNA"/>
</dbReference>
<evidence type="ECO:0000313" key="111">
    <source>
        <dbReference type="Proteomes" id="UP000455569"/>
    </source>
</evidence>
<evidence type="ECO:0000313" key="135">
    <source>
        <dbReference type="Proteomes" id="UP000852906"/>
    </source>
</evidence>
<evidence type="ECO:0000313" key="72">
    <source>
        <dbReference type="EMBL" id="EDP8515727.1"/>
    </source>
</evidence>
<dbReference type="Proteomes" id="UP000544530">
    <property type="component" value="Unassembled WGS sequence"/>
</dbReference>
<dbReference type="Proteomes" id="UP000481141">
    <property type="component" value="Unassembled WGS sequence"/>
</dbReference>
<dbReference type="Proteomes" id="UP000530452">
    <property type="component" value="Unassembled WGS sequence"/>
</dbReference>
<dbReference type="Proteomes" id="UP000842809">
    <property type="component" value="Unassembled WGS sequence"/>
</dbReference>
<sequence length="224" mass="25327">MQVQKCRFFVLLLPALYLLYGISLALQFGNNADLINTIANSCLLFLATIILTNMARLKNWIDFIWFCVFILYIIILLHLVAYIAVGDFVNSTYTGNFHIQKEMINLIPFTTIENTFQQTLPTMPTIIQILGNVLLLCPLSFFMLYFKITSTAGKTLLVIFLTSCGIELLQFAQTTMITGFESISLPPKRSTDIDDIILNTLSGLIGILLAYAVPSVRKRINKRR</sequence>
<evidence type="ECO:0000313" key="7">
    <source>
        <dbReference type="EMBL" id="EAC6547806.1"/>
    </source>
</evidence>
<dbReference type="Proteomes" id="UP000272537">
    <property type="component" value="Unassembled WGS sequence"/>
</dbReference>
<dbReference type="Proteomes" id="UP000337746">
    <property type="component" value="Unassembled WGS sequence"/>
</dbReference>
<evidence type="ECO:0000313" key="94">
    <source>
        <dbReference type="Proteomes" id="UP000339309"/>
    </source>
</evidence>
<dbReference type="EMBL" id="AAAJKI010000107">
    <property type="protein sequence ID" value="EAC6549821.1"/>
    <property type="molecule type" value="Genomic_DNA"/>
</dbReference>
<dbReference type="EMBL" id="AALGDA010000007">
    <property type="protein sequence ID" value="ECY9782121.1"/>
    <property type="molecule type" value="Genomic_DNA"/>
</dbReference>
<dbReference type="EMBL" id="AABGUK010000014">
    <property type="protein sequence ID" value="EAH4243376.1"/>
    <property type="molecule type" value="Genomic_DNA"/>
</dbReference>
<dbReference type="Proteomes" id="UP000840197">
    <property type="component" value="Unassembled WGS sequence"/>
</dbReference>
<evidence type="ECO:0000313" key="83">
    <source>
        <dbReference type="EMBL" id="HAC1756404.1"/>
    </source>
</evidence>
<evidence type="ECO:0000313" key="9">
    <source>
        <dbReference type="EMBL" id="EAC7481796.1"/>
    </source>
</evidence>
<feature type="transmembrane region" description="Helical" evidence="1">
    <location>
        <begin position="156"/>
        <end position="176"/>
    </location>
</feature>
<dbReference type="EMBL" id="AAASLB010000036">
    <property type="protein sequence ID" value="EAE4943597.1"/>
    <property type="molecule type" value="Genomic_DNA"/>
</dbReference>
<name>A0A0B8R8W4_LISMN</name>
<dbReference type="RefSeq" id="WP_003728259.1">
    <property type="nucleotide sequence ID" value="NC_021824.1"/>
</dbReference>
<feature type="transmembrane region" description="Helical" evidence="1">
    <location>
        <begin position="196"/>
        <end position="214"/>
    </location>
</feature>
<organism evidence="16 95">
    <name type="scientific">Listeria monocytogenes</name>
    <dbReference type="NCBI Taxonomy" id="1639"/>
    <lineage>
        <taxon>Bacteria</taxon>
        <taxon>Bacillati</taxon>
        <taxon>Bacillota</taxon>
        <taxon>Bacilli</taxon>
        <taxon>Bacillales</taxon>
        <taxon>Listeriaceae</taxon>
        <taxon>Listeria</taxon>
    </lineage>
</organism>
<evidence type="ECO:0000313" key="100">
    <source>
        <dbReference type="Proteomes" id="UP000364988"/>
    </source>
</evidence>
<evidence type="ECO:0000313" key="4">
    <source>
        <dbReference type="EMBL" id="EAC4553910.1"/>
    </source>
</evidence>
<dbReference type="EMBL" id="AAAREG010000046">
    <property type="protein sequence ID" value="EAE2355726.1"/>
    <property type="molecule type" value="Genomic_DNA"/>
</dbReference>
<dbReference type="Proteomes" id="UP000527632">
    <property type="component" value="Unassembled WGS sequence"/>
</dbReference>
<evidence type="ECO:0000313" key="43">
    <source>
        <dbReference type="EMBL" id="EAG9521298.1"/>
    </source>
</evidence>
<evidence type="ECO:0000313" key="29">
    <source>
        <dbReference type="EMBL" id="EAG2246553.1"/>
    </source>
</evidence>
<evidence type="ECO:0000313" key="40">
    <source>
        <dbReference type="EMBL" id="EAG9388663.1"/>
    </source>
</evidence>
<evidence type="ECO:0000313" key="10">
    <source>
        <dbReference type="EMBL" id="EAC7482053.1"/>
    </source>
</evidence>
<evidence type="ECO:0000313" key="14">
    <source>
        <dbReference type="EMBL" id="EAD5774348.1"/>
    </source>
</evidence>
<evidence type="ECO:0000313" key="133">
    <source>
        <dbReference type="Proteomes" id="UP000843775"/>
    </source>
</evidence>
<dbReference type="Proteomes" id="UP000455569">
    <property type="component" value="Unassembled WGS sequence"/>
</dbReference>
<evidence type="ECO:0000313" key="35">
    <source>
        <dbReference type="EMBL" id="EAG4332650.1"/>
    </source>
</evidence>
<evidence type="ECO:0000313" key="114">
    <source>
        <dbReference type="Proteomes" id="UP000467536"/>
    </source>
</evidence>
<evidence type="ECO:0000313" key="125">
    <source>
        <dbReference type="Proteomes" id="UP000540117"/>
    </source>
</evidence>
<evidence type="ECO:0000313" key="66">
    <source>
        <dbReference type="EMBL" id="EDN7716526.1"/>
    </source>
</evidence>
<dbReference type="EMBL" id="DAAEEB010000011">
    <property type="protein sequence ID" value="HAA8054150.1"/>
    <property type="molecule type" value="Genomic_DNA"/>
</dbReference>
<evidence type="ECO:0000313" key="60">
    <source>
        <dbReference type="EMBL" id="ECX6926153.1"/>
    </source>
</evidence>
<evidence type="ECO:0000313" key="116">
    <source>
        <dbReference type="Proteomes" id="UP000478704"/>
    </source>
</evidence>
<evidence type="ECO:0000313" key="36">
    <source>
        <dbReference type="EMBL" id="EAG4462744.1"/>
    </source>
</evidence>
<dbReference type="PANTHER" id="PTHR36834:SF2">
    <property type="entry name" value="MEMBRANE PROTEIN"/>
    <property type="match status" value="1"/>
</dbReference>
<evidence type="ECO:0000313" key="130">
    <source>
        <dbReference type="Proteomes" id="UP000566721"/>
    </source>
</evidence>
<dbReference type="EMBL" id="AABGHY010000048">
    <property type="protein sequence ID" value="EAH3296019.1"/>
    <property type="molecule type" value="Genomic_DNA"/>
</dbReference>
<evidence type="ECO:0000313" key="123">
    <source>
        <dbReference type="Proteomes" id="UP000530452"/>
    </source>
</evidence>
<dbReference type="Proteomes" id="UP000354255">
    <property type="component" value="Unassembled WGS sequence"/>
</dbReference>
<evidence type="ECO:0000313" key="88">
    <source>
        <dbReference type="EMBL" id="OET52920.1"/>
    </source>
</evidence>
<evidence type="ECO:0000313" key="75">
    <source>
        <dbReference type="EMBL" id="HAB8399228.1"/>
    </source>
</evidence>
<evidence type="ECO:0000313" key="87">
    <source>
        <dbReference type="EMBL" id="NYA02886.1"/>
    </source>
</evidence>
<dbReference type="EMBL" id="AABBAW010000009">
    <property type="protein sequence ID" value="EAG2516319.1"/>
    <property type="molecule type" value="Genomic_DNA"/>
</dbReference>
<dbReference type="EMBL" id="DABJAN010000006">
    <property type="protein sequence ID" value="HAJ9594452.1"/>
    <property type="molecule type" value="Genomic_DNA"/>
</dbReference>
<dbReference type="Proteomes" id="UP000460224">
    <property type="component" value="Unassembled WGS sequence"/>
</dbReference>
<evidence type="ECO:0000313" key="49">
    <source>
        <dbReference type="EMBL" id="EAH4243376.1"/>
    </source>
</evidence>
<evidence type="ECO:0000313" key="54">
    <source>
        <dbReference type="EMBL" id="ECB9474324.1"/>
    </source>
</evidence>
<dbReference type="Proteomes" id="UP000344343">
    <property type="component" value="Unassembled WGS sequence"/>
</dbReference>
<evidence type="ECO:0000313" key="80">
    <source>
        <dbReference type="EMBL" id="HAC0276194.1"/>
    </source>
</evidence>
<evidence type="ECO:0000313" key="46">
    <source>
        <dbReference type="EMBL" id="EAH3294937.1"/>
    </source>
</evidence>
<reference evidence="92 94" key="5">
    <citation type="submission" date="2018-06" db="EMBL/GenBank/DDBJ databases">
        <authorList>
            <consortium name="PulseNet: The National Subtyping Network for Foodborne Disease Surveillance"/>
            <person name="Tarr C.L."/>
            <person name="Trees E."/>
            <person name="Katz L.S."/>
            <person name="Carleton-Romer H.A."/>
            <person name="Stroika S."/>
            <person name="Kucerova Z."/>
            <person name="Roache K.F."/>
            <person name="Sabol A.L."/>
            <person name="Besser J."/>
            <person name="Gerner-Smidt P."/>
        </authorList>
    </citation>
    <scope>NUCLEOTIDE SEQUENCE [LARGE SCALE GENOMIC DNA]</scope>
    <source>
        <strain evidence="3 94">2015L-6227</strain>
        <strain evidence="20 92">PNUSAL000134</strain>
        <strain evidence="11 98">PNUSAL000910</strain>
        <strain evidence="24 99">PNUSAL002180</strain>
        <strain evidence="26 115">PNUSAL002298</strain>
        <strain evidence="50 97">PNUSAL004402</strain>
        <strain evidence="63 118">PNUSAL005692</strain>
    </source>
</reference>
<dbReference type="EMBL" id="AAAJKI010000009">
    <property type="protein sequence ID" value="EAC6547806.1"/>
    <property type="molecule type" value="Genomic_DNA"/>
</dbReference>
<evidence type="ECO:0000313" key="78">
    <source>
        <dbReference type="EMBL" id="HAC0013973.1"/>
    </source>
</evidence>
<evidence type="ECO:0000313" key="74">
    <source>
        <dbReference type="EMBL" id="HAA8054748.1"/>
    </source>
</evidence>
<evidence type="ECO:0000313" key="6">
    <source>
        <dbReference type="EMBL" id="EAC5552079.1"/>
    </source>
</evidence>
<evidence type="ECO:0000313" key="102">
    <source>
        <dbReference type="Proteomes" id="UP000368512"/>
    </source>
</evidence>
<evidence type="ECO:0000313" key="92">
    <source>
        <dbReference type="Proteomes" id="UP000336166"/>
    </source>
</evidence>
<evidence type="ECO:0000313" key="25">
    <source>
        <dbReference type="EMBL" id="EAG0868944.1"/>
    </source>
</evidence>
<dbReference type="EMBL" id="AANCRK010000026">
    <property type="protein sequence ID" value="EDN7716526.1"/>
    <property type="molecule type" value="Genomic_DNA"/>
</dbReference>
<evidence type="ECO:0000313" key="118">
    <source>
        <dbReference type="Proteomes" id="UP000489121"/>
    </source>
</evidence>
<dbReference type="Proteomes" id="UP000427828">
    <property type="component" value="Unassembled WGS sequence"/>
</dbReference>
<dbReference type="EMBL" id="MJTJ01000003">
    <property type="protein sequence ID" value="OET52920.1"/>
    <property type="molecule type" value="Genomic_DNA"/>
</dbReference>